<protein>
    <submittedName>
        <fullName evidence="3">S-layer homology domain-containing protein</fullName>
    </submittedName>
</protein>
<gene>
    <name evidence="3" type="ORF">JJB07_09730</name>
</gene>
<dbReference type="InterPro" id="IPR051465">
    <property type="entry name" value="Cell_Envelope_Struct_Comp"/>
</dbReference>
<dbReference type="EMBL" id="JAEQNB010000002">
    <property type="protein sequence ID" value="MBL0386933.1"/>
    <property type="molecule type" value="Genomic_DNA"/>
</dbReference>
<sequence length="434" mass="47720">MNRYKALTTLILPALLATFASTPTQTTYAQTPTFTDISDSYASTEIQALAAQGVIGGYGDGTFHPTSTMTRDEFASILAHAMQLKTDTAASARFTDVEPWARPYVGALVNAGITSGTSTTTYGARDPISREQLAVFFLRAMQSASQAQTLNLHGTFDDRDIISEYARPFVGLTQRIGFIQGATDTQGLLKFDPQGNAERQAVARLSYEFVLHQAAYQNKIASFTNTAALLDSTVQVMENLQSANIAYTRIRFGNDQERATIQWTKNPFTVHMLGTHQGVDASNQPTSETIESYAANGYLYQPRSANGQVTWSKRAYTQSTLGPYESVVPHGMLKASMTHDLAPFLTAQEDATTYTLTGSLTGRDYQILFLLPEDWSHPAPGPMTYRLVIDKATKHLTAMRIEQTDPSHFLSDYAFQDFNNVPPVTVPQEILDNA</sequence>
<keyword evidence="4" id="KW-1185">Reference proteome</keyword>
<reference evidence="3 4" key="1">
    <citation type="submission" date="2021-01" db="EMBL/GenBank/DDBJ databases">
        <title>Tumebacillus sp. strain ITR2 16S ribosomal RNA gene Genome sequencing and assembly.</title>
        <authorList>
            <person name="Kang M."/>
        </authorList>
    </citation>
    <scope>NUCLEOTIDE SEQUENCE [LARGE SCALE GENOMIC DNA]</scope>
    <source>
        <strain evidence="3 4">ITR2</strain>
    </source>
</reference>
<accession>A0ABS1J9I5</accession>
<evidence type="ECO:0000313" key="4">
    <source>
        <dbReference type="Proteomes" id="UP000602284"/>
    </source>
</evidence>
<dbReference type="RefSeq" id="WP_201634260.1">
    <property type="nucleotide sequence ID" value="NZ_JAEQNB010000002.1"/>
</dbReference>
<comment type="caution">
    <text evidence="3">The sequence shown here is derived from an EMBL/GenBank/DDBJ whole genome shotgun (WGS) entry which is preliminary data.</text>
</comment>
<evidence type="ECO:0000259" key="2">
    <source>
        <dbReference type="PROSITE" id="PS51272"/>
    </source>
</evidence>
<feature type="domain" description="SLH" evidence="2">
    <location>
        <begin position="29"/>
        <end position="92"/>
    </location>
</feature>
<keyword evidence="1" id="KW-0732">Signal</keyword>
<proteinExistence type="predicted"/>
<feature type="signal peptide" evidence="1">
    <location>
        <begin position="1"/>
        <end position="29"/>
    </location>
</feature>
<dbReference type="InterPro" id="IPR001119">
    <property type="entry name" value="SLH_dom"/>
</dbReference>
<dbReference type="PROSITE" id="PS51272">
    <property type="entry name" value="SLH"/>
    <property type="match status" value="2"/>
</dbReference>
<dbReference type="Proteomes" id="UP000602284">
    <property type="component" value="Unassembled WGS sequence"/>
</dbReference>
<evidence type="ECO:0000256" key="1">
    <source>
        <dbReference type="SAM" id="SignalP"/>
    </source>
</evidence>
<dbReference type="PANTHER" id="PTHR43308:SF5">
    <property type="entry name" value="S-LAYER PROTEIN _ PEPTIDOGLYCAN ENDO-BETA-N-ACETYLGLUCOSAMINIDASE"/>
    <property type="match status" value="1"/>
</dbReference>
<evidence type="ECO:0000313" key="3">
    <source>
        <dbReference type="EMBL" id="MBL0386933.1"/>
    </source>
</evidence>
<name>A0ABS1J9I5_9BACL</name>
<feature type="chain" id="PRO_5046191267" evidence="1">
    <location>
        <begin position="30"/>
        <end position="434"/>
    </location>
</feature>
<organism evidence="3 4">
    <name type="scientific">Tumebacillus amylolyticus</name>
    <dbReference type="NCBI Taxonomy" id="2801339"/>
    <lineage>
        <taxon>Bacteria</taxon>
        <taxon>Bacillati</taxon>
        <taxon>Bacillota</taxon>
        <taxon>Bacilli</taxon>
        <taxon>Bacillales</taxon>
        <taxon>Alicyclobacillaceae</taxon>
        <taxon>Tumebacillus</taxon>
    </lineage>
</organism>
<feature type="domain" description="SLH" evidence="2">
    <location>
        <begin position="93"/>
        <end position="151"/>
    </location>
</feature>
<dbReference type="Pfam" id="PF00395">
    <property type="entry name" value="SLH"/>
    <property type="match status" value="2"/>
</dbReference>
<dbReference type="PANTHER" id="PTHR43308">
    <property type="entry name" value="OUTER MEMBRANE PROTEIN ALPHA-RELATED"/>
    <property type="match status" value="1"/>
</dbReference>